<accession>A0AAD3RV29</accession>
<dbReference type="RefSeq" id="WP_271180111.1">
    <property type="nucleotide sequence ID" value="NZ_BSFH01000089.1"/>
</dbReference>
<evidence type="ECO:0000313" key="1">
    <source>
        <dbReference type="EMBL" id="GLK65492.1"/>
    </source>
</evidence>
<gene>
    <name evidence="1" type="ORF">GCM10017635_29670</name>
</gene>
<evidence type="ECO:0000313" key="2">
    <source>
        <dbReference type="Proteomes" id="UP001143349"/>
    </source>
</evidence>
<name>A0AAD3RV29_9RHOB</name>
<comment type="caution">
    <text evidence="1">The sequence shown here is derived from an EMBL/GenBank/DDBJ whole genome shotgun (WGS) entry which is preliminary data.</text>
</comment>
<reference evidence="1" key="2">
    <citation type="submission" date="2023-01" db="EMBL/GenBank/DDBJ databases">
        <authorList>
            <person name="Sun Q."/>
            <person name="Evtushenko L."/>
        </authorList>
    </citation>
    <scope>NUCLEOTIDE SEQUENCE</scope>
    <source>
        <strain evidence="1">VKM B-2222</strain>
    </source>
</reference>
<sequence>MTLLDDWLVYVDKPDRFDQDHFASLMLELGTPALLHRALDPLPNGAEVAELITGFRKRADFNGTYLLPPIHDSDLSLAWRLAEKYRGGVTDRLRELDDPEAALVGDSLIVEIGYEDYRRLKQARELRLLNATMTISDDFVDFKAKFPEWIDGLYEALYMMTTFPEITRYLLWPMLRYPLDDTPAAEIWLMGHRIDFCEDRTLLIVGGAG</sequence>
<proteinExistence type="predicted"/>
<dbReference type="AlphaFoldDB" id="A0AAD3RV29"/>
<organism evidence="1 2">
    <name type="scientific">Paracoccus kondratievae</name>
    <dbReference type="NCBI Taxonomy" id="135740"/>
    <lineage>
        <taxon>Bacteria</taxon>
        <taxon>Pseudomonadati</taxon>
        <taxon>Pseudomonadota</taxon>
        <taxon>Alphaproteobacteria</taxon>
        <taxon>Rhodobacterales</taxon>
        <taxon>Paracoccaceae</taxon>
        <taxon>Paracoccus</taxon>
    </lineage>
</organism>
<keyword evidence="2" id="KW-1185">Reference proteome</keyword>
<reference evidence="1" key="1">
    <citation type="journal article" date="2014" name="Int. J. Syst. Evol. Microbiol.">
        <title>Complete genome sequence of Corynebacterium casei LMG S-19264T (=DSM 44701T), isolated from a smear-ripened cheese.</title>
        <authorList>
            <consortium name="US DOE Joint Genome Institute (JGI-PGF)"/>
            <person name="Walter F."/>
            <person name="Albersmeier A."/>
            <person name="Kalinowski J."/>
            <person name="Ruckert C."/>
        </authorList>
    </citation>
    <scope>NUCLEOTIDE SEQUENCE</scope>
    <source>
        <strain evidence="1">VKM B-2222</strain>
    </source>
</reference>
<dbReference type="EMBL" id="BSFH01000089">
    <property type="protein sequence ID" value="GLK65492.1"/>
    <property type="molecule type" value="Genomic_DNA"/>
</dbReference>
<protein>
    <submittedName>
        <fullName evidence="1">Uncharacterized protein</fullName>
    </submittedName>
</protein>
<dbReference type="Proteomes" id="UP001143349">
    <property type="component" value="Unassembled WGS sequence"/>
</dbReference>